<evidence type="ECO:0000259" key="7">
    <source>
        <dbReference type="PROSITE" id="PS50048"/>
    </source>
</evidence>
<dbReference type="GO" id="GO:0000981">
    <property type="term" value="F:DNA-binding transcription factor activity, RNA polymerase II-specific"/>
    <property type="evidence" value="ECO:0007669"/>
    <property type="project" value="InterPro"/>
</dbReference>
<keyword evidence="2" id="KW-0805">Transcription regulation</keyword>
<dbReference type="Gene3D" id="4.10.240.10">
    <property type="entry name" value="Zn(2)-C6 fungal-type DNA-binding domain"/>
    <property type="match status" value="1"/>
</dbReference>
<keyword evidence="3" id="KW-0238">DNA-binding</keyword>
<accession>A0AAN6IIK1</accession>
<feature type="compositionally biased region" description="Basic and acidic residues" evidence="6">
    <location>
        <begin position="67"/>
        <end position="83"/>
    </location>
</feature>
<dbReference type="AlphaFoldDB" id="A0AAN6IIK1"/>
<dbReference type="Proteomes" id="UP001203852">
    <property type="component" value="Unassembled WGS sequence"/>
</dbReference>
<organism evidence="8 9">
    <name type="scientific">Exophiala viscosa</name>
    <dbReference type="NCBI Taxonomy" id="2486360"/>
    <lineage>
        <taxon>Eukaryota</taxon>
        <taxon>Fungi</taxon>
        <taxon>Dikarya</taxon>
        <taxon>Ascomycota</taxon>
        <taxon>Pezizomycotina</taxon>
        <taxon>Eurotiomycetes</taxon>
        <taxon>Chaetothyriomycetidae</taxon>
        <taxon>Chaetothyriales</taxon>
        <taxon>Herpotrichiellaceae</taxon>
        <taxon>Exophiala</taxon>
    </lineage>
</organism>
<evidence type="ECO:0000256" key="5">
    <source>
        <dbReference type="ARBA" id="ARBA00023242"/>
    </source>
</evidence>
<keyword evidence="5" id="KW-0539">Nucleus</keyword>
<dbReference type="EMBL" id="MU404350">
    <property type="protein sequence ID" value="KAI1618771.1"/>
    <property type="molecule type" value="Genomic_DNA"/>
</dbReference>
<dbReference type="SMART" id="SM00066">
    <property type="entry name" value="GAL4"/>
    <property type="match status" value="1"/>
</dbReference>
<dbReference type="InterPro" id="IPR036864">
    <property type="entry name" value="Zn2-C6_fun-type_DNA-bd_sf"/>
</dbReference>
<evidence type="ECO:0000313" key="8">
    <source>
        <dbReference type="EMBL" id="KAI1618771.1"/>
    </source>
</evidence>
<dbReference type="GO" id="GO:0005634">
    <property type="term" value="C:nucleus"/>
    <property type="evidence" value="ECO:0007669"/>
    <property type="project" value="UniProtKB-SubCell"/>
</dbReference>
<gene>
    <name evidence="8" type="ORF">EDD36DRAFT_41077</name>
</gene>
<dbReference type="CDD" id="cd12148">
    <property type="entry name" value="fungal_TF_MHR"/>
    <property type="match status" value="1"/>
</dbReference>
<protein>
    <recommendedName>
        <fullName evidence="7">Zn(2)-C6 fungal-type domain-containing protein</fullName>
    </recommendedName>
</protein>
<evidence type="ECO:0000256" key="2">
    <source>
        <dbReference type="ARBA" id="ARBA00023015"/>
    </source>
</evidence>
<keyword evidence="4" id="KW-0804">Transcription</keyword>
<dbReference type="InterPro" id="IPR051711">
    <property type="entry name" value="Stress_Response_Reg"/>
</dbReference>
<evidence type="ECO:0000313" key="9">
    <source>
        <dbReference type="Proteomes" id="UP001203852"/>
    </source>
</evidence>
<comment type="caution">
    <text evidence="8">The sequence shown here is derived from an EMBL/GenBank/DDBJ whole genome shotgun (WGS) entry which is preliminary data.</text>
</comment>
<dbReference type="CDD" id="cd00067">
    <property type="entry name" value="GAL4"/>
    <property type="match status" value="1"/>
</dbReference>
<evidence type="ECO:0000256" key="4">
    <source>
        <dbReference type="ARBA" id="ARBA00023163"/>
    </source>
</evidence>
<evidence type="ECO:0000256" key="3">
    <source>
        <dbReference type="ARBA" id="ARBA00023125"/>
    </source>
</evidence>
<dbReference type="PROSITE" id="PS00463">
    <property type="entry name" value="ZN2_CY6_FUNGAL_1"/>
    <property type="match status" value="1"/>
</dbReference>
<dbReference type="InterPro" id="IPR001138">
    <property type="entry name" value="Zn2Cys6_DnaBD"/>
</dbReference>
<dbReference type="SUPFAM" id="SSF57701">
    <property type="entry name" value="Zn2/Cys6 DNA-binding domain"/>
    <property type="match status" value="1"/>
</dbReference>
<feature type="domain" description="Zn(2)-C6 fungal-type" evidence="7">
    <location>
        <begin position="19"/>
        <end position="48"/>
    </location>
</feature>
<evidence type="ECO:0000256" key="6">
    <source>
        <dbReference type="SAM" id="MobiDB-lite"/>
    </source>
</evidence>
<reference evidence="8" key="1">
    <citation type="journal article" date="2022" name="bioRxiv">
        <title>Deciphering the potential niche of two novel black yeast fungi from a biological soil crust based on their genomes, phenotypes, and melanin regulation.</title>
        <authorList>
            <consortium name="DOE Joint Genome Institute"/>
            <person name="Carr E.C."/>
            <person name="Barton Q."/>
            <person name="Grambo S."/>
            <person name="Sullivan M."/>
            <person name="Renfro C.M."/>
            <person name="Kuo A."/>
            <person name="Pangilinan J."/>
            <person name="Lipzen A."/>
            <person name="Keymanesh K."/>
            <person name="Savage E."/>
            <person name="Barry K."/>
            <person name="Grigoriev I.V."/>
            <person name="Riekhof W.R."/>
            <person name="Harris S.S."/>
        </authorList>
    </citation>
    <scope>NUCLEOTIDE SEQUENCE</scope>
    <source>
        <strain evidence="8">JF 03-4F</strain>
    </source>
</reference>
<dbReference type="GO" id="GO:0008270">
    <property type="term" value="F:zinc ion binding"/>
    <property type="evidence" value="ECO:0007669"/>
    <property type="project" value="InterPro"/>
</dbReference>
<proteinExistence type="predicted"/>
<dbReference type="GO" id="GO:0043565">
    <property type="term" value="F:sequence-specific DNA binding"/>
    <property type="evidence" value="ECO:0007669"/>
    <property type="project" value="TreeGrafter"/>
</dbReference>
<sequence length="700" mass="77601">MPNPEQGFASPSKRKTYTACRRCRQRKVRCSGATPCHNCTTRGQICIFDEAERRVLVSERRLHELQRRATIDRNTSPDEEHPAPTRSPHGRAEVRQIRLPIDARVTDGQILNQEEITTSQNSILFTEPGDQLPTDKDEAYPSRVQSPQPFIWTLARDVRQRLASIASDDARRNEKSIATYTLSQTMRTSTNSSRLPIPSKALLFHLAQVADFHLNATCSFSDYLTLEKQWNRAHLQSVQSQPDIWQVKLLMVAATGKLFLEKGATNLGPPGIQEFFQCVQAFSAIVCRIQDPSTTIETLCLMAFYAQSADLHTAAHLYIGQAGRLARSYGMDRSAEGSKHQILWWNICVLDQRLAASINTWPDFHIHDENLHWIASDETRGVSPDFRLRVNLAIAHILTEVNKVTSKYERTSSMSLAFVTAVSQQLAALTKVGRSIRTTESLCHGDSLATISRSAATLHLLYCHCIMRACIPFLLHRLTPSITTGQIDGHASINNAYEPVLGMMKVGVNAATLSLNILSALREQSLLEIFAFLDNEVTFLAAVLLVLVNIISPGTTDTSFIEVANGVLQDMASRGNIPAEALKDTLTDICELAAGYSSTHRNRYGRLLTVVKDAETLNRAILNVIDIPQPAIERPEDSAGEIVPPVAELPTASQSTIPSVQLVPAPGRMEPSASFCIDDFDAVANTFDFDTVDLDWLDFV</sequence>
<name>A0AAN6IIK1_9EURO</name>
<keyword evidence="9" id="KW-1185">Reference proteome</keyword>
<comment type="subcellular location">
    <subcellularLocation>
        <location evidence="1">Nucleus</location>
    </subcellularLocation>
</comment>
<dbReference type="GO" id="GO:0045944">
    <property type="term" value="P:positive regulation of transcription by RNA polymerase II"/>
    <property type="evidence" value="ECO:0007669"/>
    <property type="project" value="TreeGrafter"/>
</dbReference>
<dbReference type="PROSITE" id="PS50048">
    <property type="entry name" value="ZN2_CY6_FUNGAL_2"/>
    <property type="match status" value="1"/>
</dbReference>
<dbReference type="PANTHER" id="PTHR47540:SF6">
    <property type="entry name" value="ZN(II)2CYS6 TRANSCRIPTION FACTOR (EUROFUNG)"/>
    <property type="match status" value="1"/>
</dbReference>
<dbReference type="PANTHER" id="PTHR47540">
    <property type="entry name" value="THIAMINE REPRESSIBLE GENES REGULATORY PROTEIN THI5"/>
    <property type="match status" value="1"/>
</dbReference>
<feature type="region of interest" description="Disordered" evidence="6">
    <location>
        <begin position="67"/>
        <end position="95"/>
    </location>
</feature>
<evidence type="ECO:0000256" key="1">
    <source>
        <dbReference type="ARBA" id="ARBA00004123"/>
    </source>
</evidence>
<dbReference type="Pfam" id="PF00172">
    <property type="entry name" value="Zn_clus"/>
    <property type="match status" value="1"/>
</dbReference>